<evidence type="ECO:0000313" key="1">
    <source>
        <dbReference type="EMBL" id="SVE59726.1"/>
    </source>
</evidence>
<organism evidence="1">
    <name type="scientific">marine metagenome</name>
    <dbReference type="NCBI Taxonomy" id="408172"/>
    <lineage>
        <taxon>unclassified sequences</taxon>
        <taxon>metagenomes</taxon>
        <taxon>ecological metagenomes</taxon>
    </lineage>
</organism>
<name>A0A383ES41_9ZZZZ</name>
<dbReference type="EMBL" id="UINC01228424">
    <property type="protein sequence ID" value="SVE59726.1"/>
    <property type="molecule type" value="Genomic_DNA"/>
</dbReference>
<protein>
    <submittedName>
        <fullName evidence="1">Uncharacterized protein</fullName>
    </submittedName>
</protein>
<accession>A0A383ES41</accession>
<sequence length="32" mass="3668">MPKNVKELPELSIKRLKHTYNASGEPYITRPG</sequence>
<proteinExistence type="predicted"/>
<dbReference type="AlphaFoldDB" id="A0A383ES41"/>
<reference evidence="1" key="1">
    <citation type="submission" date="2018-05" db="EMBL/GenBank/DDBJ databases">
        <authorList>
            <person name="Lanie J.A."/>
            <person name="Ng W.-L."/>
            <person name="Kazmierczak K.M."/>
            <person name="Andrzejewski T.M."/>
            <person name="Davidsen T.M."/>
            <person name="Wayne K.J."/>
            <person name="Tettelin H."/>
            <person name="Glass J.I."/>
            <person name="Rusch D."/>
            <person name="Podicherti R."/>
            <person name="Tsui H.-C.T."/>
            <person name="Winkler M.E."/>
        </authorList>
    </citation>
    <scope>NUCLEOTIDE SEQUENCE</scope>
</reference>
<gene>
    <name evidence="1" type="ORF">METZ01_LOCUS512580</name>
</gene>